<evidence type="ECO:0000259" key="6">
    <source>
        <dbReference type="PROSITE" id="PS50075"/>
    </source>
</evidence>
<evidence type="ECO:0000313" key="8">
    <source>
        <dbReference type="Proteomes" id="UP001523219"/>
    </source>
</evidence>
<keyword evidence="8" id="KW-1185">Reference proteome</keyword>
<gene>
    <name evidence="7" type="ORF">NGF19_30110</name>
</gene>
<evidence type="ECO:0000256" key="1">
    <source>
        <dbReference type="ARBA" id="ARBA00022450"/>
    </source>
</evidence>
<evidence type="ECO:0000256" key="3">
    <source>
        <dbReference type="ARBA" id="ARBA00022679"/>
    </source>
</evidence>
<organism evidence="7 8">
    <name type="scientific">Streptomyces macrolidinus</name>
    <dbReference type="NCBI Taxonomy" id="2952607"/>
    <lineage>
        <taxon>Bacteria</taxon>
        <taxon>Bacillati</taxon>
        <taxon>Actinomycetota</taxon>
        <taxon>Actinomycetes</taxon>
        <taxon>Kitasatosporales</taxon>
        <taxon>Streptomycetaceae</taxon>
        <taxon>Streptomyces</taxon>
    </lineage>
</organism>
<dbReference type="SMART" id="SM01294">
    <property type="entry name" value="PKS_PP_betabranch"/>
    <property type="match status" value="1"/>
</dbReference>
<dbReference type="PROSITE" id="PS00012">
    <property type="entry name" value="PHOSPHOPANTETHEINE"/>
    <property type="match status" value="1"/>
</dbReference>
<dbReference type="EMBL" id="JAMWMR010000067">
    <property type="protein sequence ID" value="MCN9244989.1"/>
    <property type="molecule type" value="Genomic_DNA"/>
</dbReference>
<dbReference type="InterPro" id="IPR009081">
    <property type="entry name" value="PP-bd_ACP"/>
</dbReference>
<evidence type="ECO:0000313" key="7">
    <source>
        <dbReference type="EMBL" id="MCN9244989.1"/>
    </source>
</evidence>
<feature type="domain" description="Carrier" evidence="6">
    <location>
        <begin position="50"/>
        <end position="125"/>
    </location>
</feature>
<keyword evidence="3" id="KW-0808">Transferase</keyword>
<feature type="region of interest" description="Disordered" evidence="5">
    <location>
        <begin position="125"/>
        <end position="148"/>
    </location>
</feature>
<protein>
    <submittedName>
        <fullName evidence="7">Acyl carrier protein</fullName>
    </submittedName>
</protein>
<comment type="caution">
    <text evidence="7">The sequence shown here is derived from an EMBL/GenBank/DDBJ whole genome shotgun (WGS) entry which is preliminary data.</text>
</comment>
<accession>A0ABT0ZN24</accession>
<dbReference type="PANTHER" id="PTHR43775">
    <property type="entry name" value="FATTY ACID SYNTHASE"/>
    <property type="match status" value="1"/>
</dbReference>
<dbReference type="InterPro" id="IPR006162">
    <property type="entry name" value="Ppantetheine_attach_site"/>
</dbReference>
<dbReference type="SUPFAM" id="SSF47336">
    <property type="entry name" value="ACP-like"/>
    <property type="match status" value="1"/>
</dbReference>
<evidence type="ECO:0000256" key="5">
    <source>
        <dbReference type="SAM" id="MobiDB-lite"/>
    </source>
</evidence>
<keyword evidence="2" id="KW-0597">Phosphoprotein</keyword>
<feature type="non-terminal residue" evidence="7">
    <location>
        <position position="1"/>
    </location>
</feature>
<dbReference type="RefSeq" id="WP_252429091.1">
    <property type="nucleotide sequence ID" value="NZ_JAMWMR010000067.1"/>
</dbReference>
<dbReference type="PANTHER" id="PTHR43775:SF51">
    <property type="entry name" value="INACTIVE PHENOLPHTHIOCEROL SYNTHESIS POLYKETIDE SYNTHASE TYPE I PKS1-RELATED"/>
    <property type="match status" value="1"/>
</dbReference>
<reference evidence="7 8" key="1">
    <citation type="submission" date="2022-05" db="EMBL/GenBank/DDBJ databases">
        <title>Streptomyces sp. nov. RY43-2 isolated from soil of a peat swamp forest.</title>
        <authorList>
            <person name="Kanchanasin P."/>
            <person name="Tanasupawat S."/>
            <person name="Phongsopitanun W."/>
        </authorList>
    </citation>
    <scope>NUCLEOTIDE SEQUENCE [LARGE SCALE GENOMIC DNA]</scope>
    <source>
        <strain evidence="7 8">RY43-2</strain>
    </source>
</reference>
<dbReference type="Proteomes" id="UP001523219">
    <property type="component" value="Unassembled WGS sequence"/>
</dbReference>
<dbReference type="InterPro" id="IPR050091">
    <property type="entry name" value="PKS_NRPS_Biosynth_Enz"/>
</dbReference>
<keyword evidence="1" id="KW-0596">Phosphopantetheine</keyword>
<dbReference type="Pfam" id="PF00550">
    <property type="entry name" value="PP-binding"/>
    <property type="match status" value="1"/>
</dbReference>
<name>A0ABT0ZN24_9ACTN</name>
<evidence type="ECO:0000256" key="2">
    <source>
        <dbReference type="ARBA" id="ARBA00022553"/>
    </source>
</evidence>
<evidence type="ECO:0000256" key="4">
    <source>
        <dbReference type="ARBA" id="ARBA00023268"/>
    </source>
</evidence>
<dbReference type="SMART" id="SM00823">
    <property type="entry name" value="PKS_PP"/>
    <property type="match status" value="1"/>
</dbReference>
<dbReference type="PROSITE" id="PS50075">
    <property type="entry name" value="CARRIER"/>
    <property type="match status" value="1"/>
</dbReference>
<dbReference type="Gene3D" id="1.10.1200.10">
    <property type="entry name" value="ACP-like"/>
    <property type="match status" value="1"/>
</dbReference>
<dbReference type="InterPro" id="IPR036736">
    <property type="entry name" value="ACP-like_sf"/>
</dbReference>
<keyword evidence="4" id="KW-0511">Multifunctional enzyme</keyword>
<dbReference type="InterPro" id="IPR020806">
    <property type="entry name" value="PKS_PP-bd"/>
</dbReference>
<sequence>ARLSARGTDQVPMVLREVVRVPVAPTSGAQDAAAELRQQIEGATPQDRERIIAKLVRSHVAAVLGHAGPDHIEMDTGFMAMGFDSLAVVELRNRLGTATGLALPATLLFEHPNPRALARHLDAEIPRPGPAATTPPQDLDPDPGTSVLDTLESASADEVLDFIRREFGR</sequence>
<proteinExistence type="predicted"/>